<evidence type="ECO:0000256" key="1">
    <source>
        <dbReference type="SAM" id="MobiDB-lite"/>
    </source>
</evidence>
<name>A0AA86QA83_9EUKA</name>
<dbReference type="Proteomes" id="UP001642409">
    <property type="component" value="Unassembled WGS sequence"/>
</dbReference>
<proteinExistence type="predicted"/>
<sequence length="180" mass="20139">MGCGNTKAIEHDTTGVTHGEKTSQDMDQIHKIHNKSMTPTSQQEVTQLPNEPVLKQVVKSQKLNLTKKPAKKELHHKLYLITSNAALGSYNLQAPPQGITILDRSQFDKLQSAILTKKFLKEHQNVIVKGIFENDGTRADFLDMYNLMLDGAAGFILETQELRVVEGAIETVLVFENEKI</sequence>
<evidence type="ECO:0000313" key="2">
    <source>
        <dbReference type="EMBL" id="CAI9954248.1"/>
    </source>
</evidence>
<reference evidence="3 4" key="2">
    <citation type="submission" date="2024-07" db="EMBL/GenBank/DDBJ databases">
        <authorList>
            <person name="Akdeniz Z."/>
        </authorList>
    </citation>
    <scope>NUCLEOTIDE SEQUENCE [LARGE SCALE GENOMIC DNA]</scope>
</reference>
<feature type="region of interest" description="Disordered" evidence="1">
    <location>
        <begin position="1"/>
        <end position="23"/>
    </location>
</feature>
<protein>
    <submittedName>
        <fullName evidence="2">Uncharacterized protein</fullName>
    </submittedName>
</protein>
<organism evidence="2">
    <name type="scientific">Hexamita inflata</name>
    <dbReference type="NCBI Taxonomy" id="28002"/>
    <lineage>
        <taxon>Eukaryota</taxon>
        <taxon>Metamonada</taxon>
        <taxon>Diplomonadida</taxon>
        <taxon>Hexamitidae</taxon>
        <taxon>Hexamitinae</taxon>
        <taxon>Hexamita</taxon>
    </lineage>
</organism>
<accession>A0AA86QA83</accession>
<evidence type="ECO:0000313" key="4">
    <source>
        <dbReference type="Proteomes" id="UP001642409"/>
    </source>
</evidence>
<feature type="compositionally biased region" description="Basic and acidic residues" evidence="1">
    <location>
        <begin position="8"/>
        <end position="23"/>
    </location>
</feature>
<gene>
    <name evidence="2" type="ORF">HINF_LOCUS41893</name>
    <name evidence="3" type="ORF">HINF_LOCUS67894</name>
</gene>
<dbReference type="EMBL" id="CAXDID020000475">
    <property type="protein sequence ID" value="CAL6095326.1"/>
    <property type="molecule type" value="Genomic_DNA"/>
</dbReference>
<keyword evidence="4" id="KW-1185">Reference proteome</keyword>
<evidence type="ECO:0000313" key="3">
    <source>
        <dbReference type="EMBL" id="CAL6095326.1"/>
    </source>
</evidence>
<comment type="caution">
    <text evidence="2">The sequence shown here is derived from an EMBL/GenBank/DDBJ whole genome shotgun (WGS) entry which is preliminary data.</text>
</comment>
<dbReference type="AlphaFoldDB" id="A0AA86QA83"/>
<dbReference type="EMBL" id="CATOUU010000846">
    <property type="protein sequence ID" value="CAI9954248.1"/>
    <property type="molecule type" value="Genomic_DNA"/>
</dbReference>
<reference evidence="2" key="1">
    <citation type="submission" date="2023-06" db="EMBL/GenBank/DDBJ databases">
        <authorList>
            <person name="Kurt Z."/>
        </authorList>
    </citation>
    <scope>NUCLEOTIDE SEQUENCE</scope>
</reference>